<gene>
    <name evidence="1" type="ORF">DEBURN_LOCUS662</name>
</gene>
<protein>
    <submittedName>
        <fullName evidence="1">6693_t:CDS:1</fullName>
    </submittedName>
</protein>
<proteinExistence type="predicted"/>
<keyword evidence="2" id="KW-1185">Reference proteome</keyword>
<organism evidence="1 2">
    <name type="scientific">Diversispora eburnea</name>
    <dbReference type="NCBI Taxonomy" id="1213867"/>
    <lineage>
        <taxon>Eukaryota</taxon>
        <taxon>Fungi</taxon>
        <taxon>Fungi incertae sedis</taxon>
        <taxon>Mucoromycota</taxon>
        <taxon>Glomeromycotina</taxon>
        <taxon>Glomeromycetes</taxon>
        <taxon>Diversisporales</taxon>
        <taxon>Diversisporaceae</taxon>
        <taxon>Diversispora</taxon>
    </lineage>
</organism>
<evidence type="ECO:0000313" key="1">
    <source>
        <dbReference type="EMBL" id="CAG8434178.1"/>
    </source>
</evidence>
<name>A0A9N8YML7_9GLOM</name>
<dbReference type="Proteomes" id="UP000789706">
    <property type="component" value="Unassembled WGS sequence"/>
</dbReference>
<evidence type="ECO:0000313" key="2">
    <source>
        <dbReference type="Proteomes" id="UP000789706"/>
    </source>
</evidence>
<reference evidence="1" key="1">
    <citation type="submission" date="2021-06" db="EMBL/GenBank/DDBJ databases">
        <authorList>
            <person name="Kallberg Y."/>
            <person name="Tangrot J."/>
            <person name="Rosling A."/>
        </authorList>
    </citation>
    <scope>NUCLEOTIDE SEQUENCE</scope>
    <source>
        <strain evidence="1">AZ414A</strain>
    </source>
</reference>
<comment type="caution">
    <text evidence="1">The sequence shown here is derived from an EMBL/GenBank/DDBJ whole genome shotgun (WGS) entry which is preliminary data.</text>
</comment>
<dbReference type="AlphaFoldDB" id="A0A9N8YML7"/>
<sequence length="59" mass="6807">MNRFLNLQANEHKFSIISMIGTNENQIMKSMFVSIDSVEDLIHITINTVKRIIPFLADN</sequence>
<accession>A0A9N8YML7</accession>
<dbReference type="EMBL" id="CAJVPK010000023">
    <property type="protein sequence ID" value="CAG8434178.1"/>
    <property type="molecule type" value="Genomic_DNA"/>
</dbReference>